<dbReference type="InterPro" id="IPR019734">
    <property type="entry name" value="TPR_rpt"/>
</dbReference>
<dbReference type="EMBL" id="JADWDC010000015">
    <property type="protein sequence ID" value="MCC0177012.1"/>
    <property type="molecule type" value="Genomic_DNA"/>
</dbReference>
<dbReference type="Gene3D" id="1.25.40.10">
    <property type="entry name" value="Tetratricopeptide repeat domain"/>
    <property type="match status" value="3"/>
</dbReference>
<dbReference type="SMART" id="SM00028">
    <property type="entry name" value="TPR"/>
    <property type="match status" value="6"/>
</dbReference>
<sequence>MRYLKGFSLGYSVCRSLLLWCLLIPAITIAMGVNPEVVQAQTASKQTADRDYQAARETIASGSLFAAKPKLHNALKIYQTLGDRTGQYNCLIELARIDYKEANYQQAQIKQRQALQVVNYSTNDGKAKTLAGLIALELGDYNEALSKLRVGVHELQIAGLSDRLARQELNEAKIGLGEVFTHQGLYKQAENYLAQTVNSPYSDSHLRRRTFNALGSIQLEIGQYDEALKTFEQAHSVSNTIGDRVGKAKTLENLGRAYQLTGDRNKALKQYQEALGQLRSAGAWSRQVYVLNNLGLLATELGLSNRALEYLQNAEGTLSNSGGVGRVITLTNLGYYYTQRKKYDLARDYLEQALSWAKSNGDRLGEAKALSGLGAIEMELADYQGASQTLESSIKIFESLRPGLRDEQKISLAESQRLTYDLLQEAYIAQNKPMKALTIAERSRARAFIELLAQRSSGKSTTEIDLTPPNIQAIKAIAKNRRATIVNYSIIQDRKGEESQFYIWVVNPQGKIDFRALDLTVIKEQFNTSVARVSRESRNAASGGRDRQKPRLQDYVVSFRGENSSDTTENHRKLSFPRDGYKLLIEPIKDLLPEDPEALVVFIPQDSLFLVPFPALQNDQGKFLIEEHTMQIAPSIQTLAIKPSKSTLDSSQALIVGNPAPMPESLANLPGAEIEAKAIADILNAAPIIGSAATETTIVEKMPQADLIHFATHGLFDENQGLQSSLALSTSDHTEGFLTAEEILDLNLDAELVVLSACNTGRGRITGDGVVGLSRSFLLAGAQSTIVSLWYVPDLPTSALMTDFYRQLAKNPNQPQALRQAMLNTIKEYPKPYQWAAFMLVGQ</sequence>
<dbReference type="RefSeq" id="WP_229640049.1">
    <property type="nucleotide sequence ID" value="NZ_JADWDC010000015.1"/>
</dbReference>
<gene>
    <name evidence="3" type="ORF">I4641_08480</name>
</gene>
<dbReference type="AlphaFoldDB" id="A0A964FFI6"/>
<dbReference type="SUPFAM" id="SSF48452">
    <property type="entry name" value="TPR-like"/>
    <property type="match status" value="3"/>
</dbReference>
<feature type="repeat" description="TPR" evidence="1">
    <location>
        <begin position="208"/>
        <end position="241"/>
    </location>
</feature>
<dbReference type="Proteomes" id="UP000729733">
    <property type="component" value="Unassembled WGS sequence"/>
</dbReference>
<feature type="repeat" description="TPR" evidence="1">
    <location>
        <begin position="248"/>
        <end position="281"/>
    </location>
</feature>
<comment type="caution">
    <text evidence="3">The sequence shown here is derived from an EMBL/GenBank/DDBJ whole genome shotgun (WGS) entry which is preliminary data.</text>
</comment>
<feature type="repeat" description="TPR" evidence="1">
    <location>
        <begin position="327"/>
        <end position="360"/>
    </location>
</feature>
<organism evidence="3 4">
    <name type="scientific">Waterburya agarophytonicola KI4</name>
    <dbReference type="NCBI Taxonomy" id="2874699"/>
    <lineage>
        <taxon>Bacteria</taxon>
        <taxon>Bacillati</taxon>
        <taxon>Cyanobacteriota</taxon>
        <taxon>Cyanophyceae</taxon>
        <taxon>Pleurocapsales</taxon>
        <taxon>Hyellaceae</taxon>
        <taxon>Waterburya</taxon>
        <taxon>Waterburya agarophytonicola</taxon>
    </lineage>
</organism>
<accession>A0A964FFI6</accession>
<name>A0A964FFI6_9CYAN</name>
<proteinExistence type="predicted"/>
<evidence type="ECO:0000313" key="4">
    <source>
        <dbReference type="Proteomes" id="UP000729733"/>
    </source>
</evidence>
<dbReference type="InterPro" id="IPR024983">
    <property type="entry name" value="CHAT_dom"/>
</dbReference>
<feature type="domain" description="CHAT" evidence="2">
    <location>
        <begin position="581"/>
        <end position="843"/>
    </location>
</feature>
<keyword evidence="4" id="KW-1185">Reference proteome</keyword>
<reference evidence="3" key="1">
    <citation type="journal article" date="2021" name="Antonie Van Leeuwenhoek">
        <title>Draft genome and description of Waterburya agarophytonicola gen. nov. sp. nov. (Pleurocapsales, Cyanobacteria): a seaweed symbiont.</title>
        <authorList>
            <person name="Bonthond G."/>
            <person name="Shalygin S."/>
            <person name="Bayer T."/>
            <person name="Weinberger F."/>
        </authorList>
    </citation>
    <scope>NUCLEOTIDE SEQUENCE</scope>
    <source>
        <strain evidence="3">KI4</strain>
    </source>
</reference>
<keyword evidence="1" id="KW-0802">TPR repeat</keyword>
<dbReference type="Pfam" id="PF12770">
    <property type="entry name" value="CHAT"/>
    <property type="match status" value="1"/>
</dbReference>
<evidence type="ECO:0000259" key="2">
    <source>
        <dbReference type="Pfam" id="PF12770"/>
    </source>
</evidence>
<dbReference type="PANTHER" id="PTHR10098">
    <property type="entry name" value="RAPSYN-RELATED"/>
    <property type="match status" value="1"/>
</dbReference>
<evidence type="ECO:0000256" key="1">
    <source>
        <dbReference type="PROSITE-ProRule" id="PRU00339"/>
    </source>
</evidence>
<protein>
    <submittedName>
        <fullName evidence="3">CHAT domain-containing protein</fullName>
    </submittedName>
</protein>
<dbReference type="PROSITE" id="PS50005">
    <property type="entry name" value="TPR"/>
    <property type="match status" value="3"/>
</dbReference>
<dbReference type="Pfam" id="PF13424">
    <property type="entry name" value="TPR_12"/>
    <property type="match status" value="2"/>
</dbReference>
<evidence type="ECO:0000313" key="3">
    <source>
        <dbReference type="EMBL" id="MCC0177012.1"/>
    </source>
</evidence>
<dbReference type="PANTHER" id="PTHR10098:SF108">
    <property type="entry name" value="TETRATRICOPEPTIDE REPEAT PROTEIN 28"/>
    <property type="match status" value="1"/>
</dbReference>
<dbReference type="InterPro" id="IPR011990">
    <property type="entry name" value="TPR-like_helical_dom_sf"/>
</dbReference>